<gene>
    <name evidence="2" type="ORF">TO73_0809</name>
</gene>
<keyword evidence="3" id="KW-1185">Reference proteome</keyword>
<protein>
    <submittedName>
        <fullName evidence="2">Uncharacterized protein</fullName>
    </submittedName>
</protein>
<proteinExistence type="predicted"/>
<dbReference type="Proteomes" id="UP000058660">
    <property type="component" value="Chromosome"/>
</dbReference>
<organism evidence="2 3">
    <name type="scientific">Thermus aquaticus (strain ATCC BAA-2747 / Y51MC23)</name>
    <dbReference type="NCBI Taxonomy" id="498848"/>
    <lineage>
        <taxon>Bacteria</taxon>
        <taxon>Thermotogati</taxon>
        <taxon>Deinococcota</taxon>
        <taxon>Deinococci</taxon>
        <taxon>Thermales</taxon>
        <taxon>Thermaceae</taxon>
        <taxon>Thermus</taxon>
    </lineage>
</organism>
<dbReference type="EMBL" id="CP010822">
    <property type="protein sequence ID" value="ALJ90657.1"/>
    <property type="molecule type" value="Genomic_DNA"/>
</dbReference>
<feature type="region of interest" description="Disordered" evidence="1">
    <location>
        <begin position="48"/>
        <end position="87"/>
    </location>
</feature>
<evidence type="ECO:0000313" key="2">
    <source>
        <dbReference type="EMBL" id="ALJ90657.1"/>
    </source>
</evidence>
<name>A0ABN4II41_THEA5</name>
<evidence type="ECO:0000256" key="1">
    <source>
        <dbReference type="SAM" id="MobiDB-lite"/>
    </source>
</evidence>
<accession>A0ABN4II41</accession>
<evidence type="ECO:0000313" key="3">
    <source>
        <dbReference type="Proteomes" id="UP000058660"/>
    </source>
</evidence>
<sequence>MKRVRPLQGVLLTKLGRPHVPLEGGGKDLQVVPKPVELFEGLAVANPAEPPVPPHGVEHPHGLGEGESAGRQSFCPGEGLLGQRGKLLPKEELEKTAGLQEEVQRLCASKYASLGFPGVGLTGSGRGGLPLFRGGVRTKAGASLGLDGAGLGIAPG</sequence>
<reference evidence="3" key="1">
    <citation type="journal article" date="2015" name="PLoS ONE">
        <title>Complete Genome Sequence of Thermus aquaticus Y51MC23.</title>
        <authorList>
            <person name="Brumm P.J."/>
            <person name="Monsma S."/>
            <person name="Keough B."/>
            <person name="Jasinovica S."/>
            <person name="Ferguson E."/>
            <person name="Schoenfeld T."/>
            <person name="Lodes M."/>
            <person name="Mead D.A."/>
        </authorList>
    </citation>
    <scope>NUCLEOTIDE SEQUENCE [LARGE SCALE GENOMIC DNA]</scope>
    <source>
        <strain evidence="3">BAA-2747 / Y51MC23</strain>
    </source>
</reference>